<dbReference type="OrthoDB" id="3261505at2759"/>
<evidence type="ECO:0000256" key="1">
    <source>
        <dbReference type="SAM" id="MobiDB-lite"/>
    </source>
</evidence>
<dbReference type="AlphaFoldDB" id="A0A167FNV5"/>
<reference evidence="2 3" key="1">
    <citation type="journal article" date="2016" name="Mol. Biol. Evol.">
        <title>Comparative Genomics of Early-Diverging Mushroom-Forming Fungi Provides Insights into the Origins of Lignocellulose Decay Capabilities.</title>
        <authorList>
            <person name="Nagy L.G."/>
            <person name="Riley R."/>
            <person name="Tritt A."/>
            <person name="Adam C."/>
            <person name="Daum C."/>
            <person name="Floudas D."/>
            <person name="Sun H."/>
            <person name="Yadav J.S."/>
            <person name="Pangilinan J."/>
            <person name="Larsson K.H."/>
            <person name="Matsuura K."/>
            <person name="Barry K."/>
            <person name="Labutti K."/>
            <person name="Kuo R."/>
            <person name="Ohm R.A."/>
            <person name="Bhattacharya S.S."/>
            <person name="Shirouzu T."/>
            <person name="Yoshinaga Y."/>
            <person name="Martin F.M."/>
            <person name="Grigoriev I.V."/>
            <person name="Hibbett D.S."/>
        </authorList>
    </citation>
    <scope>NUCLEOTIDE SEQUENCE [LARGE SCALE GENOMIC DNA]</scope>
    <source>
        <strain evidence="2 3">TUFC12733</strain>
    </source>
</reference>
<feature type="region of interest" description="Disordered" evidence="1">
    <location>
        <begin position="167"/>
        <end position="222"/>
    </location>
</feature>
<evidence type="ECO:0000313" key="2">
    <source>
        <dbReference type="EMBL" id="KZO89691.1"/>
    </source>
</evidence>
<gene>
    <name evidence="2" type="ORF">CALVIDRAFT_34779</name>
</gene>
<keyword evidence="3" id="KW-1185">Reference proteome</keyword>
<name>A0A167FNV5_CALVF</name>
<sequence>MHRAPVVAVSSRVLVAIPSLLPPPRPDPFSRPSAPSPLSSPLLSATVNNVAKHRRASLNPSHSFSLLDSFLFCLVYLLRNTIASNGRPCLITVEDALPLGQSFNTHRLSDNAPSFSPHPPSPFSRRRARPLQCARPHSTTAGGAFAPRKIVRKWKFAPSSKFEERMQPIDFSPGTGSMEEVEEKAHRRGYAQEGYEQPYAGYDNNGGYPAPAHPQQQFHGGY</sequence>
<organism evidence="2 3">
    <name type="scientific">Calocera viscosa (strain TUFC12733)</name>
    <dbReference type="NCBI Taxonomy" id="1330018"/>
    <lineage>
        <taxon>Eukaryota</taxon>
        <taxon>Fungi</taxon>
        <taxon>Dikarya</taxon>
        <taxon>Basidiomycota</taxon>
        <taxon>Agaricomycotina</taxon>
        <taxon>Dacrymycetes</taxon>
        <taxon>Dacrymycetales</taxon>
        <taxon>Dacrymycetaceae</taxon>
        <taxon>Calocera</taxon>
    </lineage>
</organism>
<proteinExistence type="predicted"/>
<protein>
    <submittedName>
        <fullName evidence="2">Uncharacterized protein</fullName>
    </submittedName>
</protein>
<dbReference type="Proteomes" id="UP000076738">
    <property type="component" value="Unassembled WGS sequence"/>
</dbReference>
<accession>A0A167FNV5</accession>
<evidence type="ECO:0000313" key="3">
    <source>
        <dbReference type="Proteomes" id="UP000076738"/>
    </source>
</evidence>
<feature type="region of interest" description="Disordered" evidence="1">
    <location>
        <begin position="107"/>
        <end position="126"/>
    </location>
</feature>
<dbReference type="STRING" id="1330018.A0A167FNV5"/>
<dbReference type="EMBL" id="KV417371">
    <property type="protein sequence ID" value="KZO89691.1"/>
    <property type="molecule type" value="Genomic_DNA"/>
</dbReference>